<evidence type="ECO:0000256" key="3">
    <source>
        <dbReference type="ARBA" id="ARBA00022679"/>
    </source>
</evidence>
<reference evidence="10" key="1">
    <citation type="submission" date="2019-02" db="EMBL/GenBank/DDBJ databases">
        <authorList>
            <person name="Gruber-Vodicka R. H."/>
            <person name="Seah K. B. B."/>
        </authorList>
    </citation>
    <scope>NUCLEOTIDE SEQUENCE</scope>
    <source>
        <strain evidence="10">BECK_BY1</strain>
    </source>
</reference>
<evidence type="ECO:0000259" key="5">
    <source>
        <dbReference type="Pfam" id="PF20464"/>
    </source>
</evidence>
<dbReference type="InterPro" id="IPR046818">
    <property type="entry name" value="MmeI_C"/>
</dbReference>
<gene>
    <name evidence="10" type="ORF">BECKTUN1418D_GA0071000_11013</name>
</gene>
<dbReference type="GO" id="GO:0032259">
    <property type="term" value="P:methylation"/>
    <property type="evidence" value="ECO:0007669"/>
    <property type="project" value="UniProtKB-KW"/>
</dbReference>
<proteinExistence type="predicted"/>
<dbReference type="Pfam" id="PF20473">
    <property type="entry name" value="MmeI_Mtase"/>
    <property type="match status" value="1"/>
</dbReference>
<evidence type="ECO:0000259" key="9">
    <source>
        <dbReference type="Pfam" id="PF20473"/>
    </source>
</evidence>
<comment type="catalytic activity">
    <reaction evidence="4">
        <text>a 2'-deoxyadenosine in DNA + S-adenosyl-L-methionine = an N(6)-methyl-2'-deoxyadenosine in DNA + S-adenosyl-L-homocysteine + H(+)</text>
        <dbReference type="Rhea" id="RHEA:15197"/>
        <dbReference type="Rhea" id="RHEA-COMP:12418"/>
        <dbReference type="Rhea" id="RHEA-COMP:12419"/>
        <dbReference type="ChEBI" id="CHEBI:15378"/>
        <dbReference type="ChEBI" id="CHEBI:57856"/>
        <dbReference type="ChEBI" id="CHEBI:59789"/>
        <dbReference type="ChEBI" id="CHEBI:90615"/>
        <dbReference type="ChEBI" id="CHEBI:90616"/>
        <dbReference type="EC" id="2.1.1.72"/>
    </reaction>
</comment>
<feature type="domain" description="MmeI-like DNA-methyltransferase" evidence="9">
    <location>
        <begin position="327"/>
        <end position="606"/>
    </location>
</feature>
<evidence type="ECO:0000259" key="7">
    <source>
        <dbReference type="Pfam" id="PF20466"/>
    </source>
</evidence>
<keyword evidence="2 10" id="KW-0489">Methyltransferase</keyword>
<feature type="domain" description="MmeI-like target recognition" evidence="7">
    <location>
        <begin position="630"/>
        <end position="831"/>
    </location>
</feature>
<organism evidence="10">
    <name type="scientific">Candidatus Kentrum sp. TUN</name>
    <dbReference type="NCBI Taxonomy" id="2126343"/>
    <lineage>
        <taxon>Bacteria</taxon>
        <taxon>Pseudomonadati</taxon>
        <taxon>Pseudomonadota</taxon>
        <taxon>Gammaproteobacteria</taxon>
        <taxon>Candidatus Kentrum</taxon>
    </lineage>
</organism>
<dbReference type="InterPro" id="IPR046819">
    <property type="entry name" value="MmeI_hel"/>
</dbReference>
<evidence type="ECO:0000259" key="6">
    <source>
        <dbReference type="Pfam" id="PF20465"/>
    </source>
</evidence>
<dbReference type="Gene3D" id="3.40.50.150">
    <property type="entry name" value="Vaccinia Virus protein VP39"/>
    <property type="match status" value="1"/>
</dbReference>
<accession>A0A451A048</accession>
<dbReference type="EC" id="2.1.1.72" evidence="1"/>
<dbReference type="InterPro" id="IPR046817">
    <property type="entry name" value="MmeI_N"/>
</dbReference>
<dbReference type="InterPro" id="IPR050953">
    <property type="entry name" value="N4_N6_ade-DNA_methylase"/>
</dbReference>
<evidence type="ECO:0000256" key="2">
    <source>
        <dbReference type="ARBA" id="ARBA00022603"/>
    </source>
</evidence>
<feature type="domain" description="MmeI-like N-terminal" evidence="5">
    <location>
        <begin position="1"/>
        <end position="159"/>
    </location>
</feature>
<dbReference type="EMBL" id="CAADFX010000101">
    <property type="protein sequence ID" value="VFK59386.1"/>
    <property type="molecule type" value="Genomic_DNA"/>
</dbReference>
<dbReference type="PANTHER" id="PTHR33841">
    <property type="entry name" value="DNA METHYLTRANSFERASE YEEA-RELATED"/>
    <property type="match status" value="1"/>
</dbReference>
<dbReference type="Pfam" id="PF20466">
    <property type="entry name" value="MmeI_TRD"/>
    <property type="match status" value="1"/>
</dbReference>
<dbReference type="GO" id="GO:0009007">
    <property type="term" value="F:site-specific DNA-methyltransferase (adenine-specific) activity"/>
    <property type="evidence" value="ECO:0007669"/>
    <property type="project" value="UniProtKB-EC"/>
</dbReference>
<evidence type="ECO:0000313" key="10">
    <source>
        <dbReference type="EMBL" id="VFK59386.1"/>
    </source>
</evidence>
<evidence type="ECO:0000256" key="4">
    <source>
        <dbReference type="ARBA" id="ARBA00047942"/>
    </source>
</evidence>
<feature type="domain" description="MmeI-like helicase spacer" evidence="6">
    <location>
        <begin position="170"/>
        <end position="250"/>
    </location>
</feature>
<dbReference type="InterPro" id="IPR046820">
    <property type="entry name" value="MmeI_TRD"/>
</dbReference>
<dbReference type="Pfam" id="PF20464">
    <property type="entry name" value="MmeI_N"/>
    <property type="match status" value="1"/>
</dbReference>
<dbReference type="InterPro" id="IPR046816">
    <property type="entry name" value="MmeI_Mtase"/>
</dbReference>
<feature type="domain" description="MmeI-like C-terminal" evidence="8">
    <location>
        <begin position="835"/>
        <end position="912"/>
    </location>
</feature>
<name>A0A451A048_9GAMM</name>
<evidence type="ECO:0000256" key="1">
    <source>
        <dbReference type="ARBA" id="ARBA00011900"/>
    </source>
</evidence>
<dbReference type="Pfam" id="PF20467">
    <property type="entry name" value="MmeI_C"/>
    <property type="match status" value="1"/>
</dbReference>
<keyword evidence="3 10" id="KW-0808">Transferase</keyword>
<dbReference type="AlphaFoldDB" id="A0A451A048"/>
<dbReference type="PANTHER" id="PTHR33841:SF1">
    <property type="entry name" value="DNA METHYLTRANSFERASE A"/>
    <property type="match status" value="1"/>
</dbReference>
<protein>
    <recommendedName>
        <fullName evidence="1">site-specific DNA-methyltransferase (adenine-specific)</fullName>
        <ecNumber evidence="1">2.1.1.72</ecNumber>
    </recommendedName>
</protein>
<dbReference type="SUPFAM" id="SSF53335">
    <property type="entry name" value="S-adenosyl-L-methionine-dependent methyltransferases"/>
    <property type="match status" value="1"/>
</dbReference>
<sequence length="929" mass="104115">MNPVEIEEAVSELASYPFSRDEFPFAFLKAFGNKPTTIKRLRAGASNKSDVGGVLQTKNIHMVVAGVGEVGQTLKMLRTSPATTRHKARFILATDGMDFEAEDLESGETVACPYPDFPDHFGFFLPLAGITTVRQIRESAFDIRATSRLNRLYVALLKDNPAWRSTEGAQDMNHFMARLIFCFFAEDTDIFEGGNLFTGTIERMSAGDSGNTHQVMGEIFRAMNTPREARAGANLPRWADPFPYVNGGLFSDDMEVPRFGKVARTYLLHIGGLDWTRINPDIFGSMIQAVADDDERGALGMHYTSVPNILKVLNPLFLDDLREKLIEAGDNPRKLLNLRKRLAKIRVFDPACGSGNFLVIAYKEMRAIENTLNEYRGEPGRKSDIRLTNFRGIEIRPFPAEIVRLALIIAEYQCNERYLGQKEALAEFLPLAKENWITCGNALRLDWLSICPPTGAEVKVRADDLFETPLEQAEVDFENGGGETYICGNPPYLGSTWQSKEQKDDLKRVFNGRAKSWKSLDYVAGWFMKAADYGRQTDAVAAFVSTNSICQGQQVPILWPLIFATGHEIAFAHASFKWANLASHNAGVTVAIIGISNHPPQLRRLFSISSDGRTLVKDVDNINAYLVSGINLVVSKLSAPLCGQALIDYGNKPTDGGGLIFSSVERKELLANAPESAQYVRRFIGSSDSIDGTLRYCLWISDSHADNAKKHQIISERLMKVRAFRSDSRKQATIMAASWPHKFQEIRQIGNEASFIIPRHSSETREYLPFVIGAKGDIVADSAFAFYNCPLWNIAIFASRVHLSWVAAVCGKIKIDYRYSNTLGWNTFPVPFLTKKNKDDLTRCAENILLAREAHFPATIAELYEPGKMPEDLRAAHDYNDEVLERVYIGRRFHNDTERLEKLFDLYSKMTANQKNGAKDKDKRSDEHV</sequence>
<evidence type="ECO:0000259" key="8">
    <source>
        <dbReference type="Pfam" id="PF20467"/>
    </source>
</evidence>
<dbReference type="Pfam" id="PF20465">
    <property type="entry name" value="MmeI_hel"/>
    <property type="match status" value="1"/>
</dbReference>
<dbReference type="InterPro" id="IPR029063">
    <property type="entry name" value="SAM-dependent_MTases_sf"/>
</dbReference>